<evidence type="ECO:0000256" key="1">
    <source>
        <dbReference type="ARBA" id="ARBA00022670"/>
    </source>
</evidence>
<evidence type="ECO:0000256" key="2">
    <source>
        <dbReference type="ARBA" id="ARBA00022801"/>
    </source>
</evidence>
<dbReference type="PANTHER" id="PTHR14218">
    <property type="entry name" value="PROTEASE S8 TRIPEPTIDYL PEPTIDASE I CLN2"/>
    <property type="match status" value="1"/>
</dbReference>
<evidence type="ECO:0000313" key="7">
    <source>
        <dbReference type="Proteomes" id="UP000290365"/>
    </source>
</evidence>
<dbReference type="OrthoDB" id="263396at2"/>
<organism evidence="6 7">
    <name type="scientific">Ktedonosporobacter rubrisoli</name>
    <dbReference type="NCBI Taxonomy" id="2509675"/>
    <lineage>
        <taxon>Bacteria</taxon>
        <taxon>Bacillati</taxon>
        <taxon>Chloroflexota</taxon>
        <taxon>Ktedonobacteria</taxon>
        <taxon>Ktedonobacterales</taxon>
        <taxon>Ktedonosporobacteraceae</taxon>
        <taxon>Ktedonosporobacter</taxon>
    </lineage>
</organism>
<dbReference type="CDD" id="cd04056">
    <property type="entry name" value="Peptidases_S53"/>
    <property type="match status" value="1"/>
</dbReference>
<dbReference type="Proteomes" id="UP000290365">
    <property type="component" value="Chromosome"/>
</dbReference>
<dbReference type="PROSITE" id="PS51695">
    <property type="entry name" value="SEDOLISIN"/>
    <property type="match status" value="1"/>
</dbReference>
<dbReference type="Gene3D" id="3.40.50.200">
    <property type="entry name" value="Peptidase S8/S53 domain"/>
    <property type="match status" value="1"/>
</dbReference>
<keyword evidence="1" id="KW-0645">Protease</keyword>
<keyword evidence="2" id="KW-0378">Hydrolase</keyword>
<dbReference type="InterPro" id="IPR030400">
    <property type="entry name" value="Sedolisin_dom"/>
</dbReference>
<dbReference type="InterPro" id="IPR023828">
    <property type="entry name" value="Peptidase_S8_Ser-AS"/>
</dbReference>
<keyword evidence="3" id="KW-0720">Serine protease</keyword>
<dbReference type="InterPro" id="IPR036852">
    <property type="entry name" value="Peptidase_S8/S53_dom_sf"/>
</dbReference>
<evidence type="ECO:0000313" key="6">
    <source>
        <dbReference type="EMBL" id="QBD79345.1"/>
    </source>
</evidence>
<dbReference type="PANTHER" id="PTHR14218:SF15">
    <property type="entry name" value="TRIPEPTIDYL-PEPTIDASE 1"/>
    <property type="match status" value="1"/>
</dbReference>
<dbReference type="InterPro" id="IPR000209">
    <property type="entry name" value="Peptidase_S8/S53_dom"/>
</dbReference>
<keyword evidence="4" id="KW-0732">Signal</keyword>
<dbReference type="InterPro" id="IPR050819">
    <property type="entry name" value="Tripeptidyl-peptidase_I"/>
</dbReference>
<dbReference type="EMBL" id="CP035758">
    <property type="protein sequence ID" value="QBD79345.1"/>
    <property type="molecule type" value="Genomic_DNA"/>
</dbReference>
<dbReference type="GO" id="GO:0004252">
    <property type="term" value="F:serine-type endopeptidase activity"/>
    <property type="evidence" value="ECO:0007669"/>
    <property type="project" value="InterPro"/>
</dbReference>
<keyword evidence="7" id="KW-1185">Reference proteome</keyword>
<evidence type="ECO:0000256" key="3">
    <source>
        <dbReference type="ARBA" id="ARBA00022825"/>
    </source>
</evidence>
<accession>A0A4P6JVA7</accession>
<dbReference type="KEGG" id="kbs:EPA93_26490"/>
<dbReference type="SUPFAM" id="SSF52743">
    <property type="entry name" value="Subtilisin-like"/>
    <property type="match status" value="1"/>
</dbReference>
<evidence type="ECO:0000259" key="5">
    <source>
        <dbReference type="PROSITE" id="PS51695"/>
    </source>
</evidence>
<dbReference type="AlphaFoldDB" id="A0A4P6JVA7"/>
<feature type="domain" description="Peptidase S53" evidence="5">
    <location>
        <begin position="66"/>
        <end position="401"/>
    </location>
</feature>
<feature type="signal peptide" evidence="4">
    <location>
        <begin position="1"/>
        <end position="34"/>
    </location>
</feature>
<dbReference type="GO" id="GO:0008240">
    <property type="term" value="F:tripeptidyl-peptidase activity"/>
    <property type="evidence" value="ECO:0007669"/>
    <property type="project" value="TreeGrafter"/>
</dbReference>
<dbReference type="GO" id="GO:0006508">
    <property type="term" value="P:proteolysis"/>
    <property type="evidence" value="ECO:0007669"/>
    <property type="project" value="UniProtKB-KW"/>
</dbReference>
<sequence>MGEAFFMRKLVSTSLAIGLIALLAMFSSVMPASAHTTDSILKDHIAAYAHLYLRVHKFAHNDSASGYTAAQLRKAYGVSQLSNKGDGVTIAVVSAYGNPNAQADLDKYSSDYGLPSTKLKVVYPNGKPSSVDEGWALETNLDLQMAHVMAPNAYIVLEAGVDASLDSLFGAVKDAYINQGADIVSMSFGTNEFDMETSNDVDGVLAEGSHKGISFTAASGDNGYGTQYPAASPYVTAVGGTTLNTKPDGTYVSESAWDGSSGGISMYENRPAYQKGFNRHGMRGVPDVAMVADPDTGVSIYDSYGYSGQKGYFVVGGTSAATPLFAGILALGKQIHKARLGNADTAIYNIARTKYASDFHDITSGSNGSCGDVCRATQGYDFVTGLGSPVANKLVPDLAAQ</sequence>
<feature type="chain" id="PRO_5020397967" evidence="4">
    <location>
        <begin position="35"/>
        <end position="401"/>
    </location>
</feature>
<gene>
    <name evidence="6" type="ORF">EPA93_26490</name>
</gene>
<proteinExistence type="predicted"/>
<reference evidence="6 7" key="1">
    <citation type="submission" date="2019-01" db="EMBL/GenBank/DDBJ databases">
        <title>Ktedonosporobacter rubrisoli SCAWS-G2.</title>
        <authorList>
            <person name="Huang Y."/>
            <person name="Yan B."/>
        </authorList>
    </citation>
    <scope>NUCLEOTIDE SEQUENCE [LARGE SCALE GENOMIC DNA]</scope>
    <source>
        <strain evidence="6 7">SCAWS-G2</strain>
    </source>
</reference>
<protein>
    <submittedName>
        <fullName evidence="6">Peptidase S8/S53 subtilisin kexin sedolisin</fullName>
    </submittedName>
</protein>
<evidence type="ECO:0000256" key="4">
    <source>
        <dbReference type="SAM" id="SignalP"/>
    </source>
</evidence>
<dbReference type="PROSITE" id="PS00138">
    <property type="entry name" value="SUBTILASE_SER"/>
    <property type="match status" value="1"/>
</dbReference>
<name>A0A4P6JVA7_KTERU</name>
<dbReference type="Pfam" id="PF00082">
    <property type="entry name" value="Peptidase_S8"/>
    <property type="match status" value="1"/>
</dbReference>